<feature type="compositionally biased region" description="Polar residues" evidence="2">
    <location>
        <begin position="1"/>
        <end position="11"/>
    </location>
</feature>
<feature type="compositionally biased region" description="Polar residues" evidence="2">
    <location>
        <begin position="19"/>
        <end position="31"/>
    </location>
</feature>
<dbReference type="AlphaFoldDB" id="A0A0N5BR89"/>
<evidence type="ECO:0000256" key="2">
    <source>
        <dbReference type="SAM" id="MobiDB-lite"/>
    </source>
</evidence>
<dbReference type="Proteomes" id="UP000046392">
    <property type="component" value="Unplaced"/>
</dbReference>
<accession>A0A0N5BR89</accession>
<evidence type="ECO:0000256" key="1">
    <source>
        <dbReference type="SAM" id="Coils"/>
    </source>
</evidence>
<feature type="compositionally biased region" description="Polar residues" evidence="2">
    <location>
        <begin position="69"/>
        <end position="91"/>
    </location>
</feature>
<keyword evidence="3" id="KW-1185">Reference proteome</keyword>
<name>A0A0N5BR89_STREA</name>
<sequence length="713" mass="81908">MSLDSPPNDNSNENKRNFSPESDSGMNSNPTGGYDSSVESEVFDQNIVATSTPHRVEDIPQPPNILGNKDNQLINTQGGSDNSDNFLNTSGDSHKENFQSNISDDISAAENGPLTNALYRNDPTALTENLFNTSSFRLSHSDEIYRLDKLVKELKEENVKLQQAYKTAVLESSDKSHTIAFQEEQIKNLEAMTHDQEKIISEKDVYIQKLSDDCKRIPEFVTQINNLHSMIEKQNFSFEMQKDQFLKLQENKKELSKKIRSEVSEEFSKKIKVLEEEKTDLKRKLSHAEEDVEKTQKKMKECQERLELAENNNKELKERVKKLSKEPSVIEIGLQTDDIPRSVDKKTTHSLERPGNTSMEILYAGVKTPIRNTDFSNTMFTTPGMGDQTMLNKFNVEVQEMLSASEKLKMVVDFLKEEEQGGGINEDVKRQIIEETTSIIDTELLKQLKSIVQPLQIFETLAKAQRDDLAVLQQKNGELENLIKKDRGTMLIIAKEFEMNCFDSEGELDVRQFWNGLPLYINDLKKAIVNISKSETKTTFNGLTPVPKNMKQFNTPKDGYTNLRDGRISPILCNNARSDMTVVKDDKENLLKDIFAKFGEAKEELAKYKQNYKQALEEKEKLISKHEKKFNEYDEKEKKYEKSVSELKEIVDNTQKEYVNAQTKLKRAKKIIQKLGSSYQEHFNLYHKDMKIDSAAYDCFSVLKHVSEFTKHK</sequence>
<dbReference type="WBParaSite" id="SPAL_0000839200.1">
    <property type="protein sequence ID" value="SPAL_0000839200.1"/>
    <property type="gene ID" value="SPAL_0000839200"/>
</dbReference>
<protein>
    <submittedName>
        <fullName evidence="4">Spc7 domain-containing protein</fullName>
    </submittedName>
</protein>
<feature type="coiled-coil region" evidence="1">
    <location>
        <begin position="591"/>
        <end position="671"/>
    </location>
</feature>
<feature type="coiled-coil region" evidence="1">
    <location>
        <begin position="144"/>
        <end position="171"/>
    </location>
</feature>
<keyword evidence="1" id="KW-0175">Coiled coil</keyword>
<feature type="region of interest" description="Disordered" evidence="2">
    <location>
        <begin position="1"/>
        <end position="99"/>
    </location>
</feature>
<proteinExistence type="predicted"/>
<organism evidence="3 4">
    <name type="scientific">Strongyloides papillosus</name>
    <name type="common">Intestinal threadworm</name>
    <dbReference type="NCBI Taxonomy" id="174720"/>
    <lineage>
        <taxon>Eukaryota</taxon>
        <taxon>Metazoa</taxon>
        <taxon>Ecdysozoa</taxon>
        <taxon>Nematoda</taxon>
        <taxon>Chromadorea</taxon>
        <taxon>Rhabditida</taxon>
        <taxon>Tylenchina</taxon>
        <taxon>Panagrolaimomorpha</taxon>
        <taxon>Strongyloidoidea</taxon>
        <taxon>Strongyloididae</taxon>
        <taxon>Strongyloides</taxon>
    </lineage>
</organism>
<reference evidence="4" key="1">
    <citation type="submission" date="2017-02" db="UniProtKB">
        <authorList>
            <consortium name="WormBaseParasite"/>
        </authorList>
    </citation>
    <scope>IDENTIFICATION</scope>
</reference>
<feature type="coiled-coil region" evidence="1">
    <location>
        <begin position="238"/>
        <end position="326"/>
    </location>
</feature>
<evidence type="ECO:0000313" key="3">
    <source>
        <dbReference type="Proteomes" id="UP000046392"/>
    </source>
</evidence>
<evidence type="ECO:0000313" key="4">
    <source>
        <dbReference type="WBParaSite" id="SPAL_0000839200.1"/>
    </source>
</evidence>